<dbReference type="EMBL" id="CAUOFW020002169">
    <property type="protein sequence ID" value="CAK9151879.1"/>
    <property type="molecule type" value="Genomic_DNA"/>
</dbReference>
<protein>
    <submittedName>
        <fullName evidence="2">Uncharacterized protein</fullName>
    </submittedName>
</protein>
<name>A0ABC8S3Y7_9AQUA</name>
<dbReference type="AlphaFoldDB" id="A0ABC8S3Y7"/>
<gene>
    <name evidence="2" type="ORF">ILEXP_LOCUS20037</name>
</gene>
<organism evidence="2 3">
    <name type="scientific">Ilex paraguariensis</name>
    <name type="common">yerba mate</name>
    <dbReference type="NCBI Taxonomy" id="185542"/>
    <lineage>
        <taxon>Eukaryota</taxon>
        <taxon>Viridiplantae</taxon>
        <taxon>Streptophyta</taxon>
        <taxon>Embryophyta</taxon>
        <taxon>Tracheophyta</taxon>
        <taxon>Spermatophyta</taxon>
        <taxon>Magnoliopsida</taxon>
        <taxon>eudicotyledons</taxon>
        <taxon>Gunneridae</taxon>
        <taxon>Pentapetalae</taxon>
        <taxon>asterids</taxon>
        <taxon>campanulids</taxon>
        <taxon>Aquifoliales</taxon>
        <taxon>Aquifoliaceae</taxon>
        <taxon>Ilex</taxon>
    </lineage>
</organism>
<evidence type="ECO:0000313" key="2">
    <source>
        <dbReference type="EMBL" id="CAK9151879.1"/>
    </source>
</evidence>
<feature type="region of interest" description="Disordered" evidence="1">
    <location>
        <begin position="1"/>
        <end position="55"/>
    </location>
</feature>
<evidence type="ECO:0000313" key="3">
    <source>
        <dbReference type="Proteomes" id="UP001642360"/>
    </source>
</evidence>
<dbReference type="Proteomes" id="UP001642360">
    <property type="component" value="Unassembled WGS sequence"/>
</dbReference>
<proteinExistence type="predicted"/>
<reference evidence="2 3" key="1">
    <citation type="submission" date="2024-02" db="EMBL/GenBank/DDBJ databases">
        <authorList>
            <person name="Vignale AGUSTIN F."/>
            <person name="Sosa J E."/>
            <person name="Modenutti C."/>
        </authorList>
    </citation>
    <scope>NUCLEOTIDE SEQUENCE [LARGE SCALE GENOMIC DNA]</scope>
</reference>
<evidence type="ECO:0000256" key="1">
    <source>
        <dbReference type="SAM" id="MobiDB-lite"/>
    </source>
</evidence>
<feature type="compositionally biased region" description="Low complexity" evidence="1">
    <location>
        <begin position="42"/>
        <end position="53"/>
    </location>
</feature>
<sequence>MENELRRGSLSCEDGGRTRLDEEEAGERREGSNRPQLLDRQPSPLSSAPPSTSQVIEKRLENLDVKFLTEIASYIEI</sequence>
<comment type="caution">
    <text evidence="2">The sequence shown here is derived from an EMBL/GenBank/DDBJ whole genome shotgun (WGS) entry which is preliminary data.</text>
</comment>
<feature type="compositionally biased region" description="Basic and acidic residues" evidence="1">
    <location>
        <begin position="14"/>
        <end position="32"/>
    </location>
</feature>
<keyword evidence="3" id="KW-1185">Reference proteome</keyword>
<accession>A0ABC8S3Y7</accession>